<evidence type="ECO:0000256" key="1">
    <source>
        <dbReference type="SAM" id="Phobius"/>
    </source>
</evidence>
<name>A0A640KNP5_LEITA</name>
<dbReference type="Gene3D" id="3.10.120.10">
    <property type="entry name" value="Cytochrome b5-like heme/steroid binding domain"/>
    <property type="match status" value="1"/>
</dbReference>
<organism evidence="3 4">
    <name type="scientific">Leishmania tarentolae</name>
    <name type="common">Sauroleishmania tarentolae</name>
    <dbReference type="NCBI Taxonomy" id="5689"/>
    <lineage>
        <taxon>Eukaryota</taxon>
        <taxon>Discoba</taxon>
        <taxon>Euglenozoa</taxon>
        <taxon>Kinetoplastea</taxon>
        <taxon>Metakinetoplastina</taxon>
        <taxon>Trypanosomatida</taxon>
        <taxon>Trypanosomatidae</taxon>
        <taxon>Leishmaniinae</taxon>
        <taxon>Leishmania</taxon>
        <taxon>lizard Leishmania</taxon>
    </lineage>
</organism>
<keyword evidence="1" id="KW-0472">Membrane</keyword>
<reference evidence="3" key="1">
    <citation type="submission" date="2019-11" db="EMBL/GenBank/DDBJ databases">
        <title>Leishmania tarentolae CDS.</title>
        <authorList>
            <person name="Goto Y."/>
            <person name="Yamagishi J."/>
        </authorList>
    </citation>
    <scope>NUCLEOTIDE SEQUENCE [LARGE SCALE GENOMIC DNA]</scope>
    <source>
        <strain evidence="3">Parrot Tar II</strain>
    </source>
</reference>
<dbReference type="AlphaFoldDB" id="A0A640KNP5"/>
<evidence type="ECO:0000313" key="3">
    <source>
        <dbReference type="EMBL" id="GET91112.1"/>
    </source>
</evidence>
<dbReference type="SUPFAM" id="SSF55856">
    <property type="entry name" value="Cytochrome b5-like heme/steroid binding domain"/>
    <property type="match status" value="1"/>
</dbReference>
<dbReference type="Proteomes" id="UP000419144">
    <property type="component" value="Unassembled WGS sequence"/>
</dbReference>
<dbReference type="EMBL" id="BLBS01000046">
    <property type="protein sequence ID" value="GET91112.1"/>
    <property type="molecule type" value="Genomic_DNA"/>
</dbReference>
<dbReference type="VEuPathDB" id="TriTrypDB:LtaPh_3111100"/>
<dbReference type="InterPro" id="IPR001199">
    <property type="entry name" value="Cyt_B5-like_heme/steroid-bd"/>
</dbReference>
<keyword evidence="1" id="KW-0812">Transmembrane</keyword>
<dbReference type="InterPro" id="IPR036400">
    <property type="entry name" value="Cyt_B5-like_heme/steroid_sf"/>
</dbReference>
<evidence type="ECO:0000259" key="2">
    <source>
        <dbReference type="Pfam" id="PF00173"/>
    </source>
</evidence>
<accession>A0A640KNP5</accession>
<comment type="caution">
    <text evidence="3">The sequence shown here is derived from an EMBL/GenBank/DDBJ whole genome shotgun (WGS) entry which is preliminary data.</text>
</comment>
<protein>
    <recommendedName>
        <fullName evidence="2">Cytochrome b5 heme-binding domain-containing protein</fullName>
    </recommendedName>
</protein>
<sequence>MPLTDEPRVRLSYKNNHYLVPLEFILRVHPGGQQLILRHVNQDITQAFVDARHSDMAVQMLEQWMEGSPAGPPEMTSSFVVREALSRGRGCEGLSAQMMWNALVFGIAGASVAAAVLCRQ</sequence>
<feature type="transmembrane region" description="Helical" evidence="1">
    <location>
        <begin position="98"/>
        <end position="118"/>
    </location>
</feature>
<feature type="domain" description="Cytochrome b5 heme-binding" evidence="2">
    <location>
        <begin position="27"/>
        <end position="63"/>
    </location>
</feature>
<gene>
    <name evidence="3" type="ORF">LtaPh_3111100</name>
</gene>
<keyword evidence="1" id="KW-1133">Transmembrane helix</keyword>
<proteinExistence type="predicted"/>
<dbReference type="OrthoDB" id="260519at2759"/>
<evidence type="ECO:0000313" key="4">
    <source>
        <dbReference type="Proteomes" id="UP000419144"/>
    </source>
</evidence>
<dbReference type="Pfam" id="PF00173">
    <property type="entry name" value="Cyt-b5"/>
    <property type="match status" value="1"/>
</dbReference>
<keyword evidence="4" id="KW-1185">Reference proteome</keyword>